<comment type="caution">
    <text evidence="1">The sequence shown here is derived from an EMBL/GenBank/DDBJ whole genome shotgun (WGS) entry which is preliminary data.</text>
</comment>
<dbReference type="EMBL" id="JBHULZ010000041">
    <property type="protein sequence ID" value="MFD2698029.1"/>
    <property type="molecule type" value="Genomic_DNA"/>
</dbReference>
<evidence type="ECO:0000313" key="2">
    <source>
        <dbReference type="Proteomes" id="UP001597357"/>
    </source>
</evidence>
<dbReference type="InterPro" id="IPR020018">
    <property type="entry name" value="Motility-assoc_lipoprot_GldH"/>
</dbReference>
<organism evidence="1 2">
    <name type="scientific">Mesonia sediminis</name>
    <dbReference type="NCBI Taxonomy" id="1703946"/>
    <lineage>
        <taxon>Bacteria</taxon>
        <taxon>Pseudomonadati</taxon>
        <taxon>Bacteroidota</taxon>
        <taxon>Flavobacteriia</taxon>
        <taxon>Flavobacteriales</taxon>
        <taxon>Flavobacteriaceae</taxon>
        <taxon>Mesonia</taxon>
    </lineage>
</organism>
<name>A0ABW5SFC2_9FLAO</name>
<dbReference type="Proteomes" id="UP001597357">
    <property type="component" value="Unassembled WGS sequence"/>
</dbReference>
<keyword evidence="1" id="KW-0449">Lipoprotein</keyword>
<protein>
    <submittedName>
        <fullName evidence="1">Gliding motility lipoprotein GldH</fullName>
    </submittedName>
</protein>
<keyword evidence="2" id="KW-1185">Reference proteome</keyword>
<dbReference type="Pfam" id="PF14109">
    <property type="entry name" value="GldH_lipo"/>
    <property type="match status" value="1"/>
</dbReference>
<dbReference type="PROSITE" id="PS51257">
    <property type="entry name" value="PROKAR_LIPOPROTEIN"/>
    <property type="match status" value="1"/>
</dbReference>
<accession>A0ABW5SFC2</accession>
<gene>
    <name evidence="1" type="ORF">ACFSQ0_08505</name>
</gene>
<evidence type="ECO:0000313" key="1">
    <source>
        <dbReference type="EMBL" id="MFD2698029.1"/>
    </source>
</evidence>
<dbReference type="NCBIfam" id="TIGR03511">
    <property type="entry name" value="GldH_lipo"/>
    <property type="match status" value="1"/>
</dbReference>
<dbReference type="RefSeq" id="WP_379046923.1">
    <property type="nucleotide sequence ID" value="NZ_JBHULZ010000041.1"/>
</dbReference>
<proteinExistence type="predicted"/>
<sequence>MTNLLRLFFIAIGISLFSCDKNRVYDTYQTVPQVGWHKDSVMSFHLKNVDTITNYNLFINLRADQNYPYNNLFLETSISFPYGKEIVDTLEYKMAHPDGRLLGQGTGSLKESKLWLREEVRFPEQGQYTLKIKQLMRAQGEIEPLEYLPGITEIGVRIEQVTP</sequence>
<reference evidence="2" key="1">
    <citation type="journal article" date="2019" name="Int. J. Syst. Evol. Microbiol.">
        <title>The Global Catalogue of Microorganisms (GCM) 10K type strain sequencing project: providing services to taxonomists for standard genome sequencing and annotation.</title>
        <authorList>
            <consortium name="The Broad Institute Genomics Platform"/>
            <consortium name="The Broad Institute Genome Sequencing Center for Infectious Disease"/>
            <person name="Wu L."/>
            <person name="Ma J."/>
        </authorList>
    </citation>
    <scope>NUCLEOTIDE SEQUENCE [LARGE SCALE GENOMIC DNA]</scope>
    <source>
        <strain evidence="2">KCTC 42255</strain>
    </source>
</reference>